<dbReference type="OrthoDB" id="585542at2"/>
<dbReference type="EMBL" id="CP003653">
    <property type="protein sequence ID" value="AFZ37386.1"/>
    <property type="molecule type" value="Genomic_DNA"/>
</dbReference>
<dbReference type="RefSeq" id="WP_015195045.1">
    <property type="nucleotide sequence ID" value="NC_019748.1"/>
</dbReference>
<keyword evidence="1" id="KW-0732">Signal</keyword>
<evidence type="ECO:0000313" key="3">
    <source>
        <dbReference type="Proteomes" id="UP000010473"/>
    </source>
</evidence>
<feature type="signal peptide" evidence="1">
    <location>
        <begin position="1"/>
        <end position="23"/>
    </location>
</feature>
<reference evidence="3" key="1">
    <citation type="journal article" date="2013" name="Proc. Natl. Acad. Sci. U.S.A.">
        <title>Improving the coverage of the cyanobacterial phylum using diversity-driven genome sequencing.</title>
        <authorList>
            <person name="Shih P.M."/>
            <person name="Wu D."/>
            <person name="Latifi A."/>
            <person name="Axen S.D."/>
            <person name="Fewer D.P."/>
            <person name="Talla E."/>
            <person name="Calteau A."/>
            <person name="Cai F."/>
            <person name="Tandeau de Marsac N."/>
            <person name="Rippka R."/>
            <person name="Herdman M."/>
            <person name="Sivonen K."/>
            <person name="Coursin T."/>
            <person name="Laurent T."/>
            <person name="Goodwin L."/>
            <person name="Nolan M."/>
            <person name="Davenport K.W."/>
            <person name="Han C.S."/>
            <person name="Rubin E.M."/>
            <person name="Eisen J.A."/>
            <person name="Woyke T."/>
            <person name="Gugger M."/>
            <person name="Kerfeld C.A."/>
        </authorList>
    </citation>
    <scope>NUCLEOTIDE SEQUENCE [LARGE SCALE GENOMIC DNA]</scope>
    <source>
        <strain evidence="3">ATCC 29371 / PCC 7437</strain>
    </source>
</reference>
<dbReference type="AlphaFoldDB" id="K9XZ34"/>
<evidence type="ECO:0000313" key="2">
    <source>
        <dbReference type="EMBL" id="AFZ37386.1"/>
    </source>
</evidence>
<dbReference type="KEGG" id="scs:Sta7437_3902"/>
<evidence type="ECO:0000256" key="1">
    <source>
        <dbReference type="SAM" id="SignalP"/>
    </source>
</evidence>
<organism evidence="2 3">
    <name type="scientific">Stanieria cyanosphaera (strain ATCC 29371 / PCC 7437)</name>
    <dbReference type="NCBI Taxonomy" id="111780"/>
    <lineage>
        <taxon>Bacteria</taxon>
        <taxon>Bacillati</taxon>
        <taxon>Cyanobacteriota</taxon>
        <taxon>Cyanophyceae</taxon>
        <taxon>Pleurocapsales</taxon>
        <taxon>Dermocarpellaceae</taxon>
        <taxon>Stanieria</taxon>
    </lineage>
</organism>
<evidence type="ECO:0008006" key="4">
    <source>
        <dbReference type="Google" id="ProtNLM"/>
    </source>
</evidence>
<protein>
    <recommendedName>
        <fullName evidence="4">Curlin associated repeat-containing protein</fullName>
    </recommendedName>
</protein>
<gene>
    <name evidence="2" type="ordered locus">Sta7437_3902</name>
</gene>
<proteinExistence type="predicted"/>
<dbReference type="eggNOG" id="ENOG5030TY0">
    <property type="taxonomic scope" value="Bacteria"/>
</dbReference>
<dbReference type="Proteomes" id="UP000010473">
    <property type="component" value="Chromosome"/>
</dbReference>
<dbReference type="HOGENOM" id="CLU_2119609_0_0_3"/>
<sequence length="112" mass="11914">MKTSTFGILATVALTFSPLAAFAQETQVIQQNASNSAIAVGSGNHIRQDVNQNSVQNQFDFDGYTNSPSTQTSIQGASNSAAAIGQNNNITQGVNQNSLQNSGNDFSQYFKY</sequence>
<keyword evidence="3" id="KW-1185">Reference proteome</keyword>
<accession>K9XZ34</accession>
<feature type="chain" id="PRO_5003938226" description="Curlin associated repeat-containing protein" evidence="1">
    <location>
        <begin position="24"/>
        <end position="112"/>
    </location>
</feature>
<name>K9XZ34_STAC7</name>